<organism evidence="4 5">
    <name type="scientific">Apilactobacillus kunkeei</name>
    <dbReference type="NCBI Taxonomy" id="148814"/>
    <lineage>
        <taxon>Bacteria</taxon>
        <taxon>Bacillati</taxon>
        <taxon>Bacillota</taxon>
        <taxon>Bacilli</taxon>
        <taxon>Lactobacillales</taxon>
        <taxon>Lactobacillaceae</taxon>
        <taxon>Apilactobacillus</taxon>
    </lineage>
</organism>
<dbReference type="Gene3D" id="2.60.40.4300">
    <property type="match status" value="1"/>
</dbReference>
<dbReference type="EMBL" id="JXDF01000031">
    <property type="protein sequence ID" value="KPN79443.1"/>
    <property type="molecule type" value="Genomic_DNA"/>
</dbReference>
<dbReference type="PANTHER" id="PTHR22100:SF13">
    <property type="entry name" value="WINGS APART-LIKE PROTEIN HOMOLOG"/>
    <property type="match status" value="1"/>
</dbReference>
<reference evidence="4 5" key="1">
    <citation type="journal article" date="2015" name="Genome Biol. Evol.">
        <title>Functionally Structured Genomes in Lactobacillus kunkeei Colonizing the Honey Crop and Food Products of Honeybees and Stingless Bees.</title>
        <authorList>
            <person name="Tamarit D."/>
            <person name="Ellegaard K.M."/>
            <person name="Wikander J."/>
            <person name="Olofsson T."/>
            <person name="Vasquez A."/>
            <person name="Andersson S.G."/>
        </authorList>
    </citation>
    <scope>NUCLEOTIDE SEQUENCE [LARGE SCALE GENOMIC DNA]</scope>
    <source>
        <strain evidence="4 5">LMbo</strain>
    </source>
</reference>
<sequence>MNKEVKSKKILHKVKKNWVVIGMSSVALLGTGFVVSQTSSALPTGVVAHADETTSTSDKQSSSSTTNSTSDKSNDSSAVQQSSESAQPSNASQSTSIEASKSGDYSAPQSSVNATISNLGSQTTNVKKDASINYSLTLTNNDSLGRVIPKGTQIKINVNTPEKTSFNDVFSYSVYSNYSSQNNFDDSISGNTITLTTNKDFYPGTVNINLSLVVKGPKYDWDGDSEEHETNPDPVNVNITSSLQLPGESEQNINVDGNQISVLPNTKEEDQKKNPDDIGIPGYLSSHFIKNYPDDVKDYSQSNTNGNYVNTDGGSAYYSPSYTNKDGKPYFVVTGEFNRGNIAGYYGTRILFSDGKNFDLNNLKLYASHDEGVTFEDITDKPGVSFGIDNNGAVYSDFSKSAYTKDIVDFVAYRPYTDLSGSYHVVGYGDYYRSDIDQNGSQRIGEYTYKIIPAKGDTGSSWIVAPNQTAYTQPDGTYVYSANSLKDGVNVYKTVNGNPGGYEKLDNATVDVTNDGNVSDGQTIKVAPGASQQLNLTYTSTDSSNAKAQATFTLVNPYVSISDQKVTRTATVNYVDSTTNKVIKTDSSSVEFVSSGLKDTRDNSITWDPWKISSGETSYKFTVPTIDGYVPEDTSEMTGTLTPLGDDVVKTVYMDPLETVTQTRVKDVNVLAKDKTNTSGPSGSYVNIPGYDQHIYVTFTKTGIKNQKTGEVTWGSYEPDKKAVTANAAQIPNYTLVSNPTVTKDVSAPLGDTEPTYTEISFLYVPKPASSESSQSSSAASSAQSSSAESSSAASSAQSSSAESSSAASSAQSSEAESSAVSSSAESSAVSSSAESSAVSSSAESSAESSKAESSAVSSEAESSAVSSKAESSAVSSSAESSAESSKAESSAVSSKAESSAVSSKAESSAVSSK</sequence>
<gene>
    <name evidence="4" type="ORF">RZ78_01940</name>
</gene>
<dbReference type="NCBIfam" id="TIGR03715">
    <property type="entry name" value="KxYKxGKxW"/>
    <property type="match status" value="1"/>
</dbReference>
<dbReference type="Proteomes" id="UP000050269">
    <property type="component" value="Unassembled WGS sequence"/>
</dbReference>
<feature type="region of interest" description="Disordered" evidence="2">
    <location>
        <begin position="51"/>
        <end position="110"/>
    </location>
</feature>
<keyword evidence="1" id="KW-0732">Signal</keyword>
<dbReference type="Pfam" id="PF19258">
    <property type="entry name" value="KxYKxGKxW_sig"/>
    <property type="match status" value="1"/>
</dbReference>
<evidence type="ECO:0000313" key="5">
    <source>
        <dbReference type="Proteomes" id="UP000050269"/>
    </source>
</evidence>
<proteinExistence type="predicted"/>
<feature type="compositionally biased region" description="Low complexity" evidence="2">
    <location>
        <begin position="53"/>
        <end position="89"/>
    </location>
</feature>
<evidence type="ECO:0000256" key="2">
    <source>
        <dbReference type="SAM" id="MobiDB-lite"/>
    </source>
</evidence>
<comment type="caution">
    <text evidence="4">The sequence shown here is derived from an EMBL/GenBank/DDBJ whole genome shotgun (WGS) entry which is preliminary data.</text>
</comment>
<evidence type="ECO:0000313" key="4">
    <source>
        <dbReference type="EMBL" id="KPN79443.1"/>
    </source>
</evidence>
<feature type="region of interest" description="Disordered" evidence="2">
    <location>
        <begin position="798"/>
        <end position="914"/>
    </location>
</feature>
<dbReference type="AlphaFoldDB" id="A0A0P7JSG6"/>
<accession>A0A0P7JSG6</accession>
<dbReference type="Pfam" id="PF17966">
    <property type="entry name" value="Muc_B2"/>
    <property type="match status" value="1"/>
</dbReference>
<dbReference type="InterPro" id="IPR041495">
    <property type="entry name" value="Mub_B2"/>
</dbReference>
<name>A0A0P7JSG6_9LACO</name>
<evidence type="ECO:0000259" key="3">
    <source>
        <dbReference type="Pfam" id="PF17966"/>
    </source>
</evidence>
<protein>
    <recommendedName>
        <fullName evidence="3">Mub B2-like domain-containing protein</fullName>
    </recommendedName>
</protein>
<evidence type="ECO:0000256" key="1">
    <source>
        <dbReference type="ARBA" id="ARBA00022729"/>
    </source>
</evidence>
<dbReference type="InterPro" id="IPR022263">
    <property type="entry name" value="KxYKxGKxW"/>
</dbReference>
<dbReference type="PANTHER" id="PTHR22100">
    <property type="entry name" value="WINGS APART-LIKE PROTEIN HOMOLOG"/>
    <property type="match status" value="1"/>
</dbReference>
<feature type="domain" description="Mub B2-like" evidence="3">
    <location>
        <begin position="562"/>
        <end position="656"/>
    </location>
</feature>
<dbReference type="RefSeq" id="WP_191978854.1">
    <property type="nucleotide sequence ID" value="NZ_JXDF01000031.1"/>
</dbReference>
<dbReference type="InterPro" id="IPR039874">
    <property type="entry name" value="WAPL"/>
</dbReference>
<feature type="non-terminal residue" evidence="4">
    <location>
        <position position="914"/>
    </location>
</feature>
<feature type="compositionally biased region" description="Polar residues" evidence="2">
    <location>
        <begin position="90"/>
        <end position="99"/>
    </location>
</feature>